<protein>
    <submittedName>
        <fullName evidence="1">Uncharacterized protein</fullName>
    </submittedName>
</protein>
<accession>A0ACB0M594</accession>
<evidence type="ECO:0000313" key="2">
    <source>
        <dbReference type="Proteomes" id="UP001177021"/>
    </source>
</evidence>
<sequence>MMKKQAQFSCSSYLQTLVSIFTTTLLLFHQNSLAKHHQPCPTSSCGKIHNITYPFRLKTDPNQCGDSRYELDCNEFGASLTMFSGKYYVQHIDYKRYTISLSDAGAVEDTNCSSIPRYFLYDRSFHNILYGEQDFGSEPFLLDLSPPRVAYFNCSNPVKDPRYVTVDTSHCSIRGNGHVYAVLEQSLSEYSFEDIKIGCEFMVATLTKEWFEDIRKGNVSYDEIHGLIVDGFEVSWLPAVCESRCGKGAICEVVDEKSGQVKCGKRFCHYAYQTTDKCELQQQIFGYIRAYLRGIFIGLGSRITFSTRQLDNPVGLEYFDGGIFIGRKVIPIIIAARFIFGVTVLLVLFIYKWRRRHVSMYDNIENFLLESNLNPIRYEYKEIKKMTGGFRVKLGQGGFGAVYKGKLRSGPDVAIKMLTKTNVNNGQDFINEVATIGRIHHVNVVRLVGYCVEGKKSALVYEFMPNGSLDKYIFPKEGVVPLSYEKIYEISLGIARGIAYLHQGCDMQILHFDIKPHNILLDEDFVPKVSDFGLAKLYPVNDSIVPLTAARGTLGYMAPELFYKNIGGVSYKADVYSFGMLLMEMAGKRKNMNPNAEHSSQHYFPFWIYDQFKEEKDIEIMEDVSEEGMTIVKKMFMVALWCIQLKPSGRPSMNKVVEMLEGKTESLELPPRPSFYPNENYKHHEEIDSDQSSWGDSASIGHASTNYSLDSSS</sequence>
<reference evidence="1" key="1">
    <citation type="submission" date="2023-10" db="EMBL/GenBank/DDBJ databases">
        <authorList>
            <person name="Rodriguez Cubillos JULIANA M."/>
            <person name="De Vega J."/>
        </authorList>
    </citation>
    <scope>NUCLEOTIDE SEQUENCE</scope>
</reference>
<evidence type="ECO:0000313" key="1">
    <source>
        <dbReference type="EMBL" id="CAJ2674612.1"/>
    </source>
</evidence>
<dbReference type="Proteomes" id="UP001177021">
    <property type="component" value="Unassembled WGS sequence"/>
</dbReference>
<name>A0ACB0M594_TRIPR</name>
<gene>
    <name evidence="1" type="ORF">MILVUS5_LOCUS37818</name>
</gene>
<dbReference type="EMBL" id="CASHSV030000716">
    <property type="protein sequence ID" value="CAJ2674612.1"/>
    <property type="molecule type" value="Genomic_DNA"/>
</dbReference>
<comment type="caution">
    <text evidence="1">The sequence shown here is derived from an EMBL/GenBank/DDBJ whole genome shotgun (WGS) entry which is preliminary data.</text>
</comment>
<keyword evidence="2" id="KW-1185">Reference proteome</keyword>
<proteinExistence type="predicted"/>
<organism evidence="1 2">
    <name type="scientific">Trifolium pratense</name>
    <name type="common">Red clover</name>
    <dbReference type="NCBI Taxonomy" id="57577"/>
    <lineage>
        <taxon>Eukaryota</taxon>
        <taxon>Viridiplantae</taxon>
        <taxon>Streptophyta</taxon>
        <taxon>Embryophyta</taxon>
        <taxon>Tracheophyta</taxon>
        <taxon>Spermatophyta</taxon>
        <taxon>Magnoliopsida</taxon>
        <taxon>eudicotyledons</taxon>
        <taxon>Gunneridae</taxon>
        <taxon>Pentapetalae</taxon>
        <taxon>rosids</taxon>
        <taxon>fabids</taxon>
        <taxon>Fabales</taxon>
        <taxon>Fabaceae</taxon>
        <taxon>Papilionoideae</taxon>
        <taxon>50 kb inversion clade</taxon>
        <taxon>NPAAA clade</taxon>
        <taxon>Hologalegina</taxon>
        <taxon>IRL clade</taxon>
        <taxon>Trifolieae</taxon>
        <taxon>Trifolium</taxon>
    </lineage>
</organism>